<protein>
    <submittedName>
        <fullName evidence="2">Uncharacterized protein</fullName>
    </submittedName>
</protein>
<feature type="transmembrane region" description="Helical" evidence="1">
    <location>
        <begin position="29"/>
        <end position="46"/>
    </location>
</feature>
<keyword evidence="1" id="KW-0812">Transmembrane</keyword>
<dbReference type="Proteomes" id="UP000321617">
    <property type="component" value="Unassembled WGS sequence"/>
</dbReference>
<comment type="caution">
    <text evidence="2">The sequence shown here is derived from an EMBL/GenBank/DDBJ whole genome shotgun (WGS) entry which is preliminary data.</text>
</comment>
<organism evidence="2 3">
    <name type="scientific">Stackebrandtia albiflava</name>
    <dbReference type="NCBI Taxonomy" id="406432"/>
    <lineage>
        <taxon>Bacteria</taxon>
        <taxon>Bacillati</taxon>
        <taxon>Actinomycetota</taxon>
        <taxon>Actinomycetes</taxon>
        <taxon>Glycomycetales</taxon>
        <taxon>Glycomycetaceae</taxon>
        <taxon>Stackebrandtia</taxon>
    </lineage>
</organism>
<evidence type="ECO:0000256" key="1">
    <source>
        <dbReference type="SAM" id="Phobius"/>
    </source>
</evidence>
<dbReference type="OrthoDB" id="9951370at2"/>
<name>A0A562VDK4_9ACTN</name>
<evidence type="ECO:0000313" key="3">
    <source>
        <dbReference type="Proteomes" id="UP000321617"/>
    </source>
</evidence>
<dbReference type="AlphaFoldDB" id="A0A562VDK4"/>
<keyword evidence="1" id="KW-0472">Membrane</keyword>
<dbReference type="EMBL" id="VLLL01000005">
    <property type="protein sequence ID" value="TWJ15963.1"/>
    <property type="molecule type" value="Genomic_DNA"/>
</dbReference>
<accession>A0A562VDK4</accession>
<reference evidence="2 3" key="1">
    <citation type="journal article" date="2013" name="Stand. Genomic Sci.">
        <title>Genomic Encyclopedia of Type Strains, Phase I: The one thousand microbial genomes (KMG-I) project.</title>
        <authorList>
            <person name="Kyrpides N.C."/>
            <person name="Woyke T."/>
            <person name="Eisen J.A."/>
            <person name="Garrity G."/>
            <person name="Lilburn T.G."/>
            <person name="Beck B.J."/>
            <person name="Whitman W.B."/>
            <person name="Hugenholtz P."/>
            <person name="Klenk H.P."/>
        </authorList>
    </citation>
    <scope>NUCLEOTIDE SEQUENCE [LARGE SCALE GENOMIC DNA]</scope>
    <source>
        <strain evidence="2 3">DSM 45044</strain>
    </source>
</reference>
<evidence type="ECO:0000313" key="2">
    <source>
        <dbReference type="EMBL" id="TWJ15963.1"/>
    </source>
</evidence>
<dbReference type="RefSeq" id="WP_147135536.1">
    <property type="nucleotide sequence ID" value="NZ_BAABIJ010000001.1"/>
</dbReference>
<sequence>MEPDRELTPAEALEHTLRTHTALRRASRWRILGWWIITLFIVTLVVGDDLFPRLLDRYETPLLLVTVAALGALTWNARAFRRRHDRIEVILYLTVAVLAVTHRLLLPDDTPVAPSLALALTPLAACAAATTMALRR</sequence>
<proteinExistence type="predicted"/>
<keyword evidence="3" id="KW-1185">Reference proteome</keyword>
<feature type="transmembrane region" description="Helical" evidence="1">
    <location>
        <begin position="58"/>
        <end position="77"/>
    </location>
</feature>
<feature type="transmembrane region" description="Helical" evidence="1">
    <location>
        <begin position="112"/>
        <end position="134"/>
    </location>
</feature>
<feature type="transmembrane region" description="Helical" evidence="1">
    <location>
        <begin position="89"/>
        <end position="106"/>
    </location>
</feature>
<gene>
    <name evidence="2" type="ORF">LX16_1683</name>
</gene>
<keyword evidence="1" id="KW-1133">Transmembrane helix</keyword>